<name>A0A1V9XDA2_9ACAR</name>
<dbReference type="AlphaFoldDB" id="A0A1V9XDA2"/>
<proteinExistence type="predicted"/>
<accession>A0A1V9XDA2</accession>
<comment type="caution">
    <text evidence="1">The sequence shown here is derived from an EMBL/GenBank/DDBJ whole genome shotgun (WGS) entry which is preliminary data.</text>
</comment>
<gene>
    <name evidence="1" type="ORF">BIW11_03961</name>
</gene>
<dbReference type="EMBL" id="MNPL01014281">
    <property type="protein sequence ID" value="OQR71535.1"/>
    <property type="molecule type" value="Genomic_DNA"/>
</dbReference>
<organism evidence="1 2">
    <name type="scientific">Tropilaelaps mercedesae</name>
    <dbReference type="NCBI Taxonomy" id="418985"/>
    <lineage>
        <taxon>Eukaryota</taxon>
        <taxon>Metazoa</taxon>
        <taxon>Ecdysozoa</taxon>
        <taxon>Arthropoda</taxon>
        <taxon>Chelicerata</taxon>
        <taxon>Arachnida</taxon>
        <taxon>Acari</taxon>
        <taxon>Parasitiformes</taxon>
        <taxon>Mesostigmata</taxon>
        <taxon>Gamasina</taxon>
        <taxon>Dermanyssoidea</taxon>
        <taxon>Laelapidae</taxon>
        <taxon>Tropilaelaps</taxon>
    </lineage>
</organism>
<reference evidence="1 2" key="1">
    <citation type="journal article" date="2017" name="Gigascience">
        <title>Draft genome of the honey bee ectoparasitic mite, Tropilaelaps mercedesae, is shaped by the parasitic life history.</title>
        <authorList>
            <person name="Dong X."/>
            <person name="Armstrong S.D."/>
            <person name="Xia D."/>
            <person name="Makepeace B.L."/>
            <person name="Darby A.C."/>
            <person name="Kadowaki T."/>
        </authorList>
    </citation>
    <scope>NUCLEOTIDE SEQUENCE [LARGE SCALE GENOMIC DNA]</scope>
    <source>
        <strain evidence="1">Wuxi-XJTLU</strain>
    </source>
</reference>
<protein>
    <submittedName>
        <fullName evidence="1">Uncharacterized protein</fullName>
    </submittedName>
</protein>
<dbReference type="InParanoid" id="A0A1V9XDA2"/>
<dbReference type="Proteomes" id="UP000192247">
    <property type="component" value="Unassembled WGS sequence"/>
</dbReference>
<evidence type="ECO:0000313" key="1">
    <source>
        <dbReference type="EMBL" id="OQR71535.1"/>
    </source>
</evidence>
<evidence type="ECO:0000313" key="2">
    <source>
        <dbReference type="Proteomes" id="UP000192247"/>
    </source>
</evidence>
<keyword evidence="2" id="KW-1185">Reference proteome</keyword>
<sequence>MLWSEVKATKLSVFIVYDETENASGDCSKLQSPEDELGEWSQYKQVPPTVPATTRTVRERTCLVMAAAQHRYPLCCHCLQKHRLSRRRTPLHPHAWRRRQK</sequence>